<dbReference type="RefSeq" id="WP_249655905.1">
    <property type="nucleotide sequence ID" value="NZ_JAMFMA010000001.1"/>
</dbReference>
<accession>A0ABT0PMV8</accession>
<keyword evidence="1" id="KW-0732">Signal</keyword>
<feature type="signal peptide" evidence="1">
    <location>
        <begin position="1"/>
        <end position="18"/>
    </location>
</feature>
<evidence type="ECO:0000256" key="1">
    <source>
        <dbReference type="SAM" id="SignalP"/>
    </source>
</evidence>
<dbReference type="EMBL" id="JAMFMA010000001">
    <property type="protein sequence ID" value="MCL6272720.1"/>
    <property type="molecule type" value="Genomic_DNA"/>
</dbReference>
<sequence>MRNTLALCLLLCSTFVAAQQIVVEQNYTVEELIRDVLINSSCATTSNYDSSTGDADMINGIGYFNSNGGRFSYREGIMISTGSATDAVGPNIDIKTSGTPAWPGDADLGRITSIGSLFNASYISFDFVPQTNRISFNFLFASEEYSDGFQCVYSDVFAFILTDSNGDATNLAIVPDSEDRVSATTIRPGVPNECSARNSNFFGGINGDTSAISMTGQTQSLVAESEVNPGETYNIKLVIADNLDSALDSAVFLEAGSFSIDVSLGDDRTVRSGNPLCIGETYTMDATSSGALAYRWYRNGIRLPLFDDMETVDVTQNGLYEVEVEFSASCISTGRVELEFISPPLIDQPPSDLNACDFDNDGSESIDLTVNSPGMLGTLDTSIYRVYYYTSLADAENFENVIGRPSQYNLSQAQETIFARVSSGESCYDIEPFNINLLQLNFTPSLEESYLLCVDETGVPNGDLPVLDTGLSETDFQFIWYRDSIDPANIIPSATSSSYTANTPGDYFVEAQHLIYGCSTSFSTNVFSIEPPTSFEVEVLSDLFADNHVIEIQVEGNSEYRFAVDGGSFRDNPIFDNLAPGKHTAEVQDTYGCNITSQPFIIVDYPRFFTPNGDGINDTWQIVGIVEIRNPEITIFDRFGIIQHQIFGEQSWDGTRNGNQVPSSDYWFRLTYDNSEGIRKEYKSHFSLKR</sequence>
<dbReference type="InterPro" id="IPR049804">
    <property type="entry name" value="Choice_anch_L"/>
</dbReference>
<dbReference type="InterPro" id="IPR026341">
    <property type="entry name" value="T9SS_type_B"/>
</dbReference>
<proteinExistence type="predicted"/>
<organism evidence="2 3">
    <name type="scientific">Flagellimonas spongiicola</name>
    <dbReference type="NCBI Taxonomy" id="2942208"/>
    <lineage>
        <taxon>Bacteria</taxon>
        <taxon>Pseudomonadati</taxon>
        <taxon>Bacteroidota</taxon>
        <taxon>Flavobacteriia</taxon>
        <taxon>Flavobacteriales</taxon>
        <taxon>Flavobacteriaceae</taxon>
        <taxon>Flagellimonas</taxon>
    </lineage>
</organism>
<dbReference type="Proteomes" id="UP001203607">
    <property type="component" value="Unassembled WGS sequence"/>
</dbReference>
<evidence type="ECO:0000313" key="3">
    <source>
        <dbReference type="Proteomes" id="UP001203607"/>
    </source>
</evidence>
<evidence type="ECO:0000313" key="2">
    <source>
        <dbReference type="EMBL" id="MCL6272720.1"/>
    </source>
</evidence>
<dbReference type="NCBIfam" id="NF038133">
    <property type="entry name" value="choice_anch_L"/>
    <property type="match status" value="1"/>
</dbReference>
<feature type="chain" id="PRO_5046153039" evidence="1">
    <location>
        <begin position="19"/>
        <end position="690"/>
    </location>
</feature>
<gene>
    <name evidence="2" type="ORF">M3P19_01805</name>
</gene>
<dbReference type="Pfam" id="PF13585">
    <property type="entry name" value="CHU_C"/>
    <property type="match status" value="1"/>
</dbReference>
<protein>
    <submittedName>
        <fullName evidence="2">T9SS type B sorting domain-containing protein</fullName>
    </submittedName>
</protein>
<reference evidence="2 3" key="1">
    <citation type="submission" date="2022-05" db="EMBL/GenBank/DDBJ databases">
        <authorList>
            <person name="Park J.-S."/>
        </authorList>
    </citation>
    <scope>NUCLEOTIDE SEQUENCE [LARGE SCALE GENOMIC DNA]</scope>
    <source>
        <strain evidence="2 3">2012CJ35-5</strain>
    </source>
</reference>
<keyword evidence="3" id="KW-1185">Reference proteome</keyword>
<dbReference type="NCBIfam" id="TIGR04131">
    <property type="entry name" value="Bac_Flav_CTERM"/>
    <property type="match status" value="1"/>
</dbReference>
<name>A0ABT0PMV8_9FLAO</name>
<comment type="caution">
    <text evidence="2">The sequence shown here is derived from an EMBL/GenBank/DDBJ whole genome shotgun (WGS) entry which is preliminary data.</text>
</comment>